<comment type="function">
    <text evidence="2">Component of the COP9 signalosome complex (CSN), a complex involved in various cellular and developmental processes.</text>
</comment>
<comment type="caution">
    <text evidence="5">The sequence shown here is derived from an EMBL/GenBank/DDBJ whole genome shotgun (WGS) entry which is preliminary data.</text>
</comment>
<keyword evidence="2" id="KW-0963">Cytoplasm</keyword>
<dbReference type="CDD" id="cd08063">
    <property type="entry name" value="MPN_CSN6"/>
    <property type="match status" value="1"/>
</dbReference>
<evidence type="ECO:0000256" key="1">
    <source>
        <dbReference type="ARBA" id="ARBA00010893"/>
    </source>
</evidence>
<feature type="compositionally biased region" description="Gly residues" evidence="3">
    <location>
        <begin position="438"/>
        <end position="474"/>
    </location>
</feature>
<accession>A0AAN6GID6</accession>
<dbReference type="GO" id="GO:0005737">
    <property type="term" value="C:cytoplasm"/>
    <property type="evidence" value="ECO:0007669"/>
    <property type="project" value="UniProtKB-SubCell"/>
</dbReference>
<dbReference type="InterPro" id="IPR000555">
    <property type="entry name" value="JAMM/MPN+_dom"/>
</dbReference>
<evidence type="ECO:0000256" key="2">
    <source>
        <dbReference type="RuleBase" id="RU367006"/>
    </source>
</evidence>
<protein>
    <recommendedName>
        <fullName evidence="2">COP9 signalosome complex subunit 6</fullName>
    </recommendedName>
</protein>
<dbReference type="Gene3D" id="3.40.140.10">
    <property type="entry name" value="Cytidine Deaminase, domain 2"/>
    <property type="match status" value="1"/>
</dbReference>
<reference evidence="5" key="1">
    <citation type="journal article" date="2023" name="PhytoFront">
        <title>Draft Genome Resources of Seven Strains of Tilletia horrida, Causal Agent of Kernel Smut of Rice.</title>
        <authorList>
            <person name="Khanal S."/>
            <person name="Antony Babu S."/>
            <person name="Zhou X.G."/>
        </authorList>
    </citation>
    <scope>NUCLEOTIDE SEQUENCE</scope>
    <source>
        <strain evidence="5">TX3</strain>
    </source>
</reference>
<dbReference type="SMART" id="SM00232">
    <property type="entry name" value="JAB_MPN"/>
    <property type="match status" value="1"/>
</dbReference>
<dbReference type="Pfam" id="PF13012">
    <property type="entry name" value="MitMem_reg"/>
    <property type="match status" value="1"/>
</dbReference>
<keyword evidence="2" id="KW-0736">Signalosome</keyword>
<evidence type="ECO:0000313" key="6">
    <source>
        <dbReference type="Proteomes" id="UP001176521"/>
    </source>
</evidence>
<proteinExistence type="inferred from homology"/>
<organism evidence="5 6">
    <name type="scientific">Tilletia horrida</name>
    <dbReference type="NCBI Taxonomy" id="155126"/>
    <lineage>
        <taxon>Eukaryota</taxon>
        <taxon>Fungi</taxon>
        <taxon>Dikarya</taxon>
        <taxon>Basidiomycota</taxon>
        <taxon>Ustilaginomycotina</taxon>
        <taxon>Exobasidiomycetes</taxon>
        <taxon>Tilletiales</taxon>
        <taxon>Tilletiaceae</taxon>
        <taxon>Tilletia</taxon>
    </lineage>
</organism>
<dbReference type="GO" id="GO:0000338">
    <property type="term" value="P:protein deneddylation"/>
    <property type="evidence" value="ECO:0007669"/>
    <property type="project" value="InterPro"/>
</dbReference>
<evidence type="ECO:0000259" key="4">
    <source>
        <dbReference type="SMART" id="SM00232"/>
    </source>
</evidence>
<keyword evidence="6" id="KW-1185">Reference proteome</keyword>
<feature type="region of interest" description="Disordered" evidence="3">
    <location>
        <begin position="16"/>
        <end position="53"/>
    </location>
</feature>
<dbReference type="Proteomes" id="UP001176521">
    <property type="component" value="Unassembled WGS sequence"/>
</dbReference>
<feature type="region of interest" description="Disordered" evidence="3">
    <location>
        <begin position="244"/>
        <end position="267"/>
    </location>
</feature>
<dbReference type="InterPro" id="IPR024969">
    <property type="entry name" value="EIF3F/CSN6-like_C"/>
</dbReference>
<name>A0AAN6GID6_9BASI</name>
<dbReference type="PANTHER" id="PTHR10540">
    <property type="entry name" value="EUKARYOTIC TRANSLATION INITIATION FACTOR 3 SUBUNIT F-RELATED"/>
    <property type="match status" value="1"/>
</dbReference>
<keyword evidence="2" id="KW-0539">Nucleus</keyword>
<feature type="compositionally biased region" description="Gly residues" evidence="3">
    <location>
        <begin position="26"/>
        <end position="47"/>
    </location>
</feature>
<dbReference type="GO" id="GO:0008180">
    <property type="term" value="C:COP9 signalosome"/>
    <property type="evidence" value="ECO:0007669"/>
    <property type="project" value="UniProtKB-UniRule"/>
</dbReference>
<gene>
    <name evidence="5" type="ORF">OC842_002231</name>
</gene>
<dbReference type="InterPro" id="IPR033859">
    <property type="entry name" value="MPN_CSN6"/>
</dbReference>
<feature type="domain" description="JAB1/MPN/MOV34 metalloenzyme" evidence="4">
    <location>
        <begin position="48"/>
        <end position="205"/>
    </location>
</feature>
<feature type="region of interest" description="Disordered" evidence="3">
    <location>
        <begin position="431"/>
        <end position="483"/>
    </location>
</feature>
<dbReference type="AlphaFoldDB" id="A0AAN6GID6"/>
<sequence>MSNPFIVQRGGLSLSASGAASSSTGGSSGGGGGAGASGGGGGGGGGTNLSIHPLPILNMSEHHTRFRSQAGHDDVQVYGILLGTQQGRDVELHNSFEIVVSAADGQKQKKSGSADAAGAGAESSAAAGPTVDHHLLKSRQDLFKQVFPAYDIMGWYSSGPEPTEHDMAIHKQASVVAIEFSCFTTDPHSSGTALPQLLAYNETLLFFKLSPSHLQQSDKTSAKRGDDDLPLYAYETVLEVAGRSAASGTATTSGERAQGQDAEGEDDAAEESMHVLWAPCSYRIETGEAERIAVDHASKPPQTGTGEETTLIANLTTQYNAIKMLSDRVRAVSQYVALVQSGAFPRDHETLRQIRALVSCLPVVGMPELKDEIIEEYNDVLLTSYLSSLTHQVTNLNELVDKFDVTQEPISSASTGNAIFAGLASRRMPRLAPSSLTGAGGGGGGGAGPSASSGGAGPSGSGSGGAMGPGGAGPSLGSSTLSY</sequence>
<feature type="compositionally biased region" description="Low complexity" evidence="3">
    <location>
        <begin position="16"/>
        <end position="25"/>
    </location>
</feature>
<feature type="compositionally biased region" description="Low complexity" evidence="3">
    <location>
        <begin position="244"/>
        <end position="261"/>
    </location>
</feature>
<dbReference type="EMBL" id="JAPDMQ010000091">
    <property type="protein sequence ID" value="KAK0535647.1"/>
    <property type="molecule type" value="Genomic_DNA"/>
</dbReference>
<evidence type="ECO:0000313" key="5">
    <source>
        <dbReference type="EMBL" id="KAK0535647.1"/>
    </source>
</evidence>
<evidence type="ECO:0000256" key="3">
    <source>
        <dbReference type="SAM" id="MobiDB-lite"/>
    </source>
</evidence>
<comment type="similarity">
    <text evidence="1 2">Belongs to the peptidase M67A family. CSN6 subfamily.</text>
</comment>
<dbReference type="GO" id="GO:0008237">
    <property type="term" value="F:metallopeptidase activity"/>
    <property type="evidence" value="ECO:0007669"/>
    <property type="project" value="InterPro"/>
</dbReference>
<dbReference type="PANTHER" id="PTHR10540:SF8">
    <property type="entry name" value="COP9 SIGNALOSOME COMPLEX SUBUNIT 6"/>
    <property type="match status" value="1"/>
</dbReference>
<comment type="subcellular location">
    <subcellularLocation>
        <location evidence="2">Cytoplasm</location>
    </subcellularLocation>
    <subcellularLocation>
        <location evidence="2">Nucleus</location>
    </subcellularLocation>
</comment>
<dbReference type="Pfam" id="PF01398">
    <property type="entry name" value="JAB"/>
    <property type="match status" value="2"/>
</dbReference>